<proteinExistence type="inferred from homology"/>
<dbReference type="KEGG" id="tbn:TBH_C1417"/>
<sequence length="337" mass="38838">MSSFVSILLPFHNALDTLPACLHSIRKQDHPHWELVAVDDQSTDGSARWLQAQALADHRIRVLANPDKGLVNALNYGLSVCRHELVARMDADDIMHGQRLSRQISHFQHNPDLVLSATQVRLFPEHLIRKGFLEYIRWQNQCCTRSAITNQIYIESPFAHPSVMFKKRPVQQLGGYRQGAFPEDYDLWLRLFHSDHPMEKLPEVLLEWRESLSRVSRTDPRCSREAFDRLRAHYLARDPRFLNHADNFVIWGAGRKTRKRCKHLLEQGFRPNAWVDIDPKKIGNQLQGIPVVNSHWLNTHGHPLVLIYVANHGAREDIARELDGLGYTPGKDYLAVG</sequence>
<dbReference type="PANTHER" id="PTHR43685">
    <property type="entry name" value="GLYCOSYLTRANSFERASE"/>
    <property type="match status" value="1"/>
</dbReference>
<dbReference type="OrthoDB" id="9805612at2"/>
<reference evidence="5 6" key="1">
    <citation type="journal article" date="2014" name="PLoS ONE">
        <title>Physiological and genomic features of a novel sulfur-oxidizing gammaproteobacterium belonging to a previously uncultivated symbiotic lineage isolated from a hydrothermal vent.</title>
        <authorList>
            <person name="Nunoura T."/>
            <person name="Takaki Y."/>
            <person name="Kazama H."/>
            <person name="Kakuta J."/>
            <person name="Shimamura S."/>
            <person name="Makita H."/>
            <person name="Hirai M."/>
            <person name="Miyazaki M."/>
            <person name="Takai K."/>
        </authorList>
    </citation>
    <scope>NUCLEOTIDE SEQUENCE [LARGE SCALE GENOMIC DNA]</scope>
    <source>
        <strain evidence="5 6">Hiromi1</strain>
    </source>
</reference>
<dbReference type="InterPro" id="IPR050834">
    <property type="entry name" value="Glycosyltransf_2"/>
</dbReference>
<dbReference type="AlphaFoldDB" id="A0A7U6GIQ7"/>
<name>A0A7U6GIQ7_9GAMM</name>
<organism evidence="5 6">
    <name type="scientific">Thiolapillus brandeum</name>
    <dbReference type="NCBI Taxonomy" id="1076588"/>
    <lineage>
        <taxon>Bacteria</taxon>
        <taxon>Pseudomonadati</taxon>
        <taxon>Pseudomonadota</taxon>
        <taxon>Gammaproteobacteria</taxon>
        <taxon>Chromatiales</taxon>
        <taxon>Sedimenticolaceae</taxon>
        <taxon>Thiolapillus</taxon>
    </lineage>
</organism>
<dbReference type="Gene3D" id="3.40.50.720">
    <property type="entry name" value="NAD(P)-binding Rossmann-like Domain"/>
    <property type="match status" value="1"/>
</dbReference>
<dbReference type="EMBL" id="AP012273">
    <property type="protein sequence ID" value="BAO44340.1"/>
    <property type="molecule type" value="Genomic_DNA"/>
</dbReference>
<dbReference type="Gene3D" id="3.90.550.10">
    <property type="entry name" value="Spore Coat Polysaccharide Biosynthesis Protein SpsA, Chain A"/>
    <property type="match status" value="1"/>
</dbReference>
<evidence type="ECO:0000256" key="2">
    <source>
        <dbReference type="ARBA" id="ARBA00022676"/>
    </source>
</evidence>
<dbReference type="Pfam" id="PF00535">
    <property type="entry name" value="Glycos_transf_2"/>
    <property type="match status" value="1"/>
</dbReference>
<evidence type="ECO:0000259" key="4">
    <source>
        <dbReference type="Pfam" id="PF00535"/>
    </source>
</evidence>
<evidence type="ECO:0000256" key="3">
    <source>
        <dbReference type="ARBA" id="ARBA00022679"/>
    </source>
</evidence>
<dbReference type="RefSeq" id="WP_041067039.1">
    <property type="nucleotide sequence ID" value="NZ_AP012273.1"/>
</dbReference>
<evidence type="ECO:0000313" key="5">
    <source>
        <dbReference type="EMBL" id="BAO44340.1"/>
    </source>
</evidence>
<dbReference type="InterPro" id="IPR001173">
    <property type="entry name" value="Glyco_trans_2-like"/>
</dbReference>
<dbReference type="SUPFAM" id="SSF53448">
    <property type="entry name" value="Nucleotide-diphospho-sugar transferases"/>
    <property type="match status" value="1"/>
</dbReference>
<keyword evidence="6" id="KW-1185">Reference proteome</keyword>
<evidence type="ECO:0000313" key="6">
    <source>
        <dbReference type="Proteomes" id="UP000031631"/>
    </source>
</evidence>
<evidence type="ECO:0000256" key="1">
    <source>
        <dbReference type="ARBA" id="ARBA00006739"/>
    </source>
</evidence>
<gene>
    <name evidence="5" type="ORF">TBH_C1417</name>
</gene>
<keyword evidence="2" id="KW-0328">Glycosyltransferase</keyword>
<dbReference type="Proteomes" id="UP000031631">
    <property type="component" value="Chromosome"/>
</dbReference>
<dbReference type="GO" id="GO:0016757">
    <property type="term" value="F:glycosyltransferase activity"/>
    <property type="evidence" value="ECO:0007669"/>
    <property type="project" value="UniProtKB-KW"/>
</dbReference>
<dbReference type="PANTHER" id="PTHR43685:SF5">
    <property type="entry name" value="GLYCOSYLTRANSFERASE EPSE-RELATED"/>
    <property type="match status" value="1"/>
</dbReference>
<dbReference type="InterPro" id="IPR029044">
    <property type="entry name" value="Nucleotide-diphossugar_trans"/>
</dbReference>
<keyword evidence="3 5" id="KW-0808">Transferase</keyword>
<comment type="similarity">
    <text evidence="1">Belongs to the glycosyltransferase 2 family.</text>
</comment>
<feature type="domain" description="Glycosyltransferase 2-like" evidence="4">
    <location>
        <begin position="6"/>
        <end position="139"/>
    </location>
</feature>
<protein>
    <submittedName>
        <fullName evidence="5">Glycosyl transferase family 2</fullName>
    </submittedName>
</protein>
<accession>A0A7U6GIQ7</accession>